<proteinExistence type="predicted"/>
<accession>A0A1I3Q0U1</accession>
<protein>
    <recommendedName>
        <fullName evidence="3">Tetratricopeptide repeat-containing protein</fullName>
    </recommendedName>
</protein>
<evidence type="ECO:0000313" key="1">
    <source>
        <dbReference type="EMBL" id="SFJ27325.1"/>
    </source>
</evidence>
<dbReference type="Proteomes" id="UP000243887">
    <property type="component" value="Unassembled WGS sequence"/>
</dbReference>
<dbReference type="AlphaFoldDB" id="A0A1I3Q0U1"/>
<name>A0A1I3Q0U1_9FLAO</name>
<dbReference type="STRING" id="1150112.SAMN04487893_10510"/>
<dbReference type="SUPFAM" id="SSF48452">
    <property type="entry name" value="TPR-like"/>
    <property type="match status" value="1"/>
</dbReference>
<dbReference type="EMBL" id="FORU01000005">
    <property type="protein sequence ID" value="SFJ27325.1"/>
    <property type="molecule type" value="Genomic_DNA"/>
</dbReference>
<evidence type="ECO:0000313" key="2">
    <source>
        <dbReference type="Proteomes" id="UP000243887"/>
    </source>
</evidence>
<gene>
    <name evidence="1" type="ORF">SAMN04487893_10510</name>
</gene>
<evidence type="ECO:0008006" key="3">
    <source>
        <dbReference type="Google" id="ProtNLM"/>
    </source>
</evidence>
<reference evidence="2" key="1">
    <citation type="submission" date="2016-10" db="EMBL/GenBank/DDBJ databases">
        <authorList>
            <person name="Varghese N."/>
            <person name="Submissions S."/>
        </authorList>
    </citation>
    <scope>NUCLEOTIDE SEQUENCE [LARGE SCALE GENOMIC DNA]</scope>
    <source>
        <strain evidence="2">DSM 26542</strain>
    </source>
</reference>
<dbReference type="Gene3D" id="1.25.40.10">
    <property type="entry name" value="Tetratricopeptide repeat domain"/>
    <property type="match status" value="1"/>
</dbReference>
<sequence length="476" mass="53428">MVLKQTIFKICKTSVLFGLMFFVFGCASYHDRISDYYQKVGAGDWVEAEKTLDKNPLLTKPRNKLLYLMEKGRLAHLAGEYAKSNQYLNEADMLYEVGLNSTGDAIVGAVLNPMSQNYKGEDFEIFMLHYYKALNYFYLGDKEAAIVEARRINLQTLAQKDKFNDKDSRYSKDAFSLILQGLIYEADGDINNAFIAYRNAVEVYQQSEEGIYYGVSIPENLKYDVMRTAYKMGFTSELRKFENQFGMTFKDYTETTGGELVLFWENGVAPIKRQEDLFFTLVKGDNGSLFFTDALGGLVIPFDFGFAGSANLSDIHSLRVALPKYEAKLPLYRSATASTGKDGFSLELVEDVNTLAIQTLKERWGKELGSVLTRLAVKKATEYALTSSAKSSNGNNDVLLEGLGLGVQLFSMLSEKADTRNWQSLPGYISYARIPLEKGDNKIQLRLTKSNGEVVDEVIHVAGSGGLQFYNYSTLK</sequence>
<keyword evidence="2" id="KW-1185">Reference proteome</keyword>
<organism evidence="1 2">
    <name type="scientific">Myroides guanonis</name>
    <dbReference type="NCBI Taxonomy" id="1150112"/>
    <lineage>
        <taxon>Bacteria</taxon>
        <taxon>Pseudomonadati</taxon>
        <taxon>Bacteroidota</taxon>
        <taxon>Flavobacteriia</taxon>
        <taxon>Flavobacteriales</taxon>
        <taxon>Flavobacteriaceae</taxon>
        <taxon>Myroides</taxon>
    </lineage>
</organism>
<dbReference type="InterPro" id="IPR011990">
    <property type="entry name" value="TPR-like_helical_dom_sf"/>
</dbReference>
<dbReference type="OrthoDB" id="9769023at2"/>
<dbReference type="PROSITE" id="PS51257">
    <property type="entry name" value="PROKAR_LIPOPROTEIN"/>
    <property type="match status" value="1"/>
</dbReference>
<dbReference type="RefSeq" id="WP_090678503.1">
    <property type="nucleotide sequence ID" value="NZ_FORU01000005.1"/>
</dbReference>